<evidence type="ECO:0000313" key="2">
    <source>
        <dbReference type="Proteomes" id="UP000742417"/>
    </source>
</evidence>
<name>A0ACB7FW52_9ASCO</name>
<gene>
    <name evidence="1" type="primary">REX3</name>
    <name evidence="1" type="ORF">GWM34_00757</name>
</gene>
<sequence>MDNNTQNKRSLDDSNGNDTKRPKQEDPKYILPKQVNTYPATLPERKKNIEYILNILTKKQPNIINPKLKAIDIEYEIAKKSTNATYKTVFRQEVFKLTKPTKLPSQLLPQQEHLKKLDQEAKELKILKEMVVSRKTLIAFGYIMEPPESIPNEKITRICNRCGTEFRLDQQLQPIVCEFHHGKKQRGKYICCMSNVDGQPCSKAKNHVYLLNTPEEKQALLPYQFTKELFTTTSTTSTKSKSRVLGIDCEMGFTTKGFELMRITAIDYFTSKTVLDIFIKPIGEIVDFNTRYSGIHELTDDFLSWEQLMEKLGEIMDSETILIGHGLENDMNAMRLIHENIIDTSILFPNKWKTGPTRRWSLKDLAFEFLSRRIQTGEHDSCEDSIAAIDIVKYFVKKRLQSIGSSS</sequence>
<dbReference type="Proteomes" id="UP000742417">
    <property type="component" value="Unassembled WGS sequence"/>
</dbReference>
<proteinExistence type="predicted"/>
<accession>A0ACB7FW52</accession>
<feature type="non-terminal residue" evidence="1">
    <location>
        <position position="1"/>
    </location>
</feature>
<reference evidence="1" key="1">
    <citation type="submission" date="2020-12" db="EMBL/GenBank/DDBJ databases">
        <title>Draft Genome of Candida africana.</title>
        <authorList>
            <person name="Ayanbimpe G.M."/>
            <person name="Enweani I.B."/>
            <person name="Aguiyi J.C."/>
            <person name="Nnadi U.P."/>
            <person name="Izam Y."/>
            <person name="Ubani A."/>
            <person name="Ngene A.C."/>
        </authorList>
    </citation>
    <scope>NUCLEOTIDE SEQUENCE</scope>
    <source>
        <strain evidence="1">CEC4854</strain>
    </source>
</reference>
<dbReference type="EMBL" id="JAENJO010000001">
    <property type="protein sequence ID" value="KAG8204948.1"/>
    <property type="molecule type" value="Genomic_DNA"/>
</dbReference>
<keyword evidence="2" id="KW-1185">Reference proteome</keyword>
<evidence type="ECO:0000313" key="1">
    <source>
        <dbReference type="EMBL" id="KAG8204948.1"/>
    </source>
</evidence>
<protein>
    <submittedName>
        <fullName evidence="1">REX3</fullName>
    </submittedName>
</protein>
<comment type="caution">
    <text evidence="1">The sequence shown here is derived from an EMBL/GenBank/DDBJ whole genome shotgun (WGS) entry which is preliminary data.</text>
</comment>
<organism evidence="1 2">
    <name type="scientific">Candida africana</name>
    <dbReference type="NCBI Taxonomy" id="241526"/>
    <lineage>
        <taxon>Eukaryota</taxon>
        <taxon>Fungi</taxon>
        <taxon>Dikarya</taxon>
        <taxon>Ascomycota</taxon>
        <taxon>Saccharomycotina</taxon>
        <taxon>Pichiomycetes</taxon>
        <taxon>Debaryomycetaceae</taxon>
        <taxon>Candida/Lodderomyces clade</taxon>
        <taxon>Candida</taxon>
    </lineage>
</organism>